<reference evidence="3" key="1">
    <citation type="submission" date="2015-09" db="EMBL/GenBank/DDBJ databases">
        <authorList>
            <person name="Fill T.P."/>
            <person name="Baretta J.F."/>
            <person name="de Almeida L.G."/>
            <person name="Rocha M."/>
            <person name="de Souza D.H."/>
            <person name="Malavazi I."/>
            <person name="Cerdeira L.T."/>
            <person name="Hong H."/>
            <person name="Samborskyy M."/>
            <person name="de Vasconcelos A.T."/>
            <person name="Leadlay P."/>
            <person name="Rodrigues-Filho E."/>
        </authorList>
    </citation>
    <scope>NUCLEOTIDE SEQUENCE [LARGE SCALE GENOMIC DNA]</scope>
    <source>
        <strain evidence="3">LaBioMMi 136</strain>
    </source>
</reference>
<sequence>MSKQLPSTQRDVEALSLDSECSKGSQFNLRKLAQFVTTLGLLVTGYQYLWHPRAHSTDVCIETSSPEAISEEHRLEDFQQCAIENLLQTGLPFLQKASPITTSEFQERRDRLAQALVAEDVDAFVVEPGYTFKYYGNVSQPEWEVWEPEERPFLMIVRPTLDQTTGQVKANTTFLCPSFEAERARLLGMPFTEDLQIVPWEEHWDPYNTLQQSEVFLGVSRVPRLMVDEEMRDFIQRGLGSAGFDVIGLRGRVEEVRQIKSTSEVEILRAVNTGTVEAVRQMRRCLYPGLTENEIATVLDNTLRAAGMEPFFDIVLFDEDASNPHGGTDGERLLEAETFVLIDVGLVCTVSWTPFSISDLYGRAHLYGYSSDICRTFFPPFLEKPSKDAPLSPNLNEKLKVWDIVFEAQTQSIHQMRENLTAASVDVAARQVITEAGYGATLTHRVGHGIGIKAHESPYLNKGNRGTLLKTGMTFTSEPGIYLVDKFGVRHEDILLVQGNEEPQLLTGTRAQGPWEP</sequence>
<dbReference type="EMBL" id="LJBN01000210">
    <property type="protein sequence ID" value="OOQ82804.1"/>
    <property type="molecule type" value="Genomic_DNA"/>
</dbReference>
<dbReference type="InterPro" id="IPR029149">
    <property type="entry name" value="Creatin/AminoP/Spt16_N"/>
</dbReference>
<dbReference type="InterPro" id="IPR000994">
    <property type="entry name" value="Pept_M24"/>
</dbReference>
<dbReference type="InterPro" id="IPR050659">
    <property type="entry name" value="Peptidase_M24B"/>
</dbReference>
<dbReference type="SUPFAM" id="SSF55920">
    <property type="entry name" value="Creatinase/aminopeptidase"/>
    <property type="match status" value="1"/>
</dbReference>
<feature type="domain" description="Peptidase M24" evidence="1">
    <location>
        <begin position="364"/>
        <end position="498"/>
    </location>
</feature>
<dbReference type="InterPro" id="IPR036005">
    <property type="entry name" value="Creatinase/aminopeptidase-like"/>
</dbReference>
<evidence type="ECO:0000259" key="1">
    <source>
        <dbReference type="Pfam" id="PF00557"/>
    </source>
</evidence>
<dbReference type="PANTHER" id="PTHR46112:SF2">
    <property type="entry name" value="XAA-PRO AMINOPEPTIDASE P-RELATED"/>
    <property type="match status" value="1"/>
</dbReference>
<gene>
    <name evidence="2" type="ORF">PEBR_37367</name>
</gene>
<dbReference type="Pfam" id="PF00557">
    <property type="entry name" value="Peptidase_M24"/>
    <property type="match status" value="2"/>
</dbReference>
<dbReference type="Proteomes" id="UP000190744">
    <property type="component" value="Unassembled WGS sequence"/>
</dbReference>
<evidence type="ECO:0000313" key="3">
    <source>
        <dbReference type="Proteomes" id="UP000190744"/>
    </source>
</evidence>
<comment type="caution">
    <text evidence="2">The sequence shown here is derived from an EMBL/GenBank/DDBJ whole genome shotgun (WGS) entry which is preliminary data.</text>
</comment>
<name>A0A1S9RB96_PENBI</name>
<protein>
    <submittedName>
        <fullName evidence="2">Xaa-pro dipeptidase</fullName>
    </submittedName>
</protein>
<proteinExistence type="predicted"/>
<dbReference type="SUPFAM" id="SSF53092">
    <property type="entry name" value="Creatinase/prolidase N-terminal domain"/>
    <property type="match status" value="1"/>
</dbReference>
<dbReference type="Gene3D" id="3.40.350.10">
    <property type="entry name" value="Creatinase/prolidase N-terminal domain"/>
    <property type="match status" value="1"/>
</dbReference>
<feature type="domain" description="Peptidase M24" evidence="1">
    <location>
        <begin position="267"/>
        <end position="347"/>
    </location>
</feature>
<dbReference type="PANTHER" id="PTHR46112">
    <property type="entry name" value="AMINOPEPTIDASE"/>
    <property type="match status" value="1"/>
</dbReference>
<organism evidence="2 3">
    <name type="scientific">Penicillium brasilianum</name>
    <dbReference type="NCBI Taxonomy" id="104259"/>
    <lineage>
        <taxon>Eukaryota</taxon>
        <taxon>Fungi</taxon>
        <taxon>Dikarya</taxon>
        <taxon>Ascomycota</taxon>
        <taxon>Pezizomycotina</taxon>
        <taxon>Eurotiomycetes</taxon>
        <taxon>Eurotiomycetidae</taxon>
        <taxon>Eurotiales</taxon>
        <taxon>Aspergillaceae</taxon>
        <taxon>Penicillium</taxon>
    </lineage>
</organism>
<accession>A0A1S9RB96</accession>
<dbReference type="Gene3D" id="3.90.230.10">
    <property type="entry name" value="Creatinase/methionine aminopeptidase superfamily"/>
    <property type="match status" value="1"/>
</dbReference>
<evidence type="ECO:0000313" key="2">
    <source>
        <dbReference type="EMBL" id="OOQ82804.1"/>
    </source>
</evidence>
<dbReference type="AlphaFoldDB" id="A0A1S9RB96"/>